<dbReference type="EMBL" id="JBEZVI010000002">
    <property type="protein sequence ID" value="MEU3708974.1"/>
    <property type="molecule type" value="Genomic_DNA"/>
</dbReference>
<evidence type="ECO:0000313" key="3">
    <source>
        <dbReference type="Proteomes" id="UP001550853"/>
    </source>
</evidence>
<gene>
    <name evidence="2" type="ORF">AB0E61_02595</name>
</gene>
<proteinExistence type="predicted"/>
<accession>A0ABV2YT97</accession>
<dbReference type="Proteomes" id="UP001550853">
    <property type="component" value="Unassembled WGS sequence"/>
</dbReference>
<dbReference type="RefSeq" id="WP_157848079.1">
    <property type="nucleotide sequence ID" value="NZ_JBEZVI010000002.1"/>
</dbReference>
<protein>
    <recommendedName>
        <fullName evidence="4">DUF485 domain-containing protein</fullName>
    </recommendedName>
</protein>
<evidence type="ECO:0000256" key="1">
    <source>
        <dbReference type="SAM" id="Phobius"/>
    </source>
</evidence>
<evidence type="ECO:0008006" key="4">
    <source>
        <dbReference type="Google" id="ProtNLM"/>
    </source>
</evidence>
<evidence type="ECO:0000313" key="2">
    <source>
        <dbReference type="EMBL" id="MEU3708974.1"/>
    </source>
</evidence>
<sequence length="114" mass="12716">MEESPDREVHNEVSNSEFHGAFVQAGRINEVRFEGLGNREPATRKGVSRWGIAFLIFWAYAAFYFLLMIIAAIVDDHETSGVLLGIGVWVAVASFAMAGPVTAWRLFRGRGSRR</sequence>
<feature type="transmembrane region" description="Helical" evidence="1">
    <location>
        <begin position="86"/>
        <end position="107"/>
    </location>
</feature>
<reference evidence="2 3" key="1">
    <citation type="submission" date="2024-06" db="EMBL/GenBank/DDBJ databases">
        <title>The Natural Products Discovery Center: Release of the First 8490 Sequenced Strains for Exploring Actinobacteria Biosynthetic Diversity.</title>
        <authorList>
            <person name="Kalkreuter E."/>
            <person name="Kautsar S.A."/>
            <person name="Yang D."/>
            <person name="Bader C.D."/>
            <person name="Teijaro C.N."/>
            <person name="Fluegel L."/>
            <person name="Davis C.M."/>
            <person name="Simpson J.R."/>
            <person name="Lauterbach L."/>
            <person name="Steele A.D."/>
            <person name="Gui C."/>
            <person name="Meng S."/>
            <person name="Li G."/>
            <person name="Viehrig K."/>
            <person name="Ye F."/>
            <person name="Su P."/>
            <person name="Kiefer A.F."/>
            <person name="Nichols A."/>
            <person name="Cepeda A.J."/>
            <person name="Yan W."/>
            <person name="Fan B."/>
            <person name="Jiang Y."/>
            <person name="Adhikari A."/>
            <person name="Zheng C.-J."/>
            <person name="Schuster L."/>
            <person name="Cowan T.M."/>
            <person name="Smanski M.J."/>
            <person name="Chevrette M.G."/>
            <person name="De Carvalho L.P.S."/>
            <person name="Shen B."/>
        </authorList>
    </citation>
    <scope>NUCLEOTIDE SEQUENCE [LARGE SCALE GENOMIC DNA]</scope>
    <source>
        <strain evidence="2 3">NPDC033039</strain>
    </source>
</reference>
<comment type="caution">
    <text evidence="2">The sequence shown here is derived from an EMBL/GenBank/DDBJ whole genome shotgun (WGS) entry which is preliminary data.</text>
</comment>
<keyword evidence="1" id="KW-0472">Membrane</keyword>
<keyword evidence="3" id="KW-1185">Reference proteome</keyword>
<organism evidence="2 3">
    <name type="scientific">Streptomyces catenulae</name>
    <dbReference type="NCBI Taxonomy" id="66875"/>
    <lineage>
        <taxon>Bacteria</taxon>
        <taxon>Bacillati</taxon>
        <taxon>Actinomycetota</taxon>
        <taxon>Actinomycetes</taxon>
        <taxon>Kitasatosporales</taxon>
        <taxon>Streptomycetaceae</taxon>
        <taxon>Streptomyces</taxon>
    </lineage>
</organism>
<name>A0ABV2YT97_9ACTN</name>
<keyword evidence="1" id="KW-1133">Transmembrane helix</keyword>
<feature type="transmembrane region" description="Helical" evidence="1">
    <location>
        <begin position="52"/>
        <end position="74"/>
    </location>
</feature>
<keyword evidence="1" id="KW-0812">Transmembrane</keyword>